<dbReference type="RefSeq" id="WP_089916036.1">
    <property type="nucleotide sequence ID" value="NZ_FOBB01000005.1"/>
</dbReference>
<keyword evidence="3" id="KW-0012">Acyltransferase</keyword>
<dbReference type="EMBL" id="FOBB01000005">
    <property type="protein sequence ID" value="SEM57328.1"/>
    <property type="molecule type" value="Genomic_DNA"/>
</dbReference>
<keyword evidence="1" id="KW-1133">Transmembrane helix</keyword>
<evidence type="ECO:0000259" key="2">
    <source>
        <dbReference type="Pfam" id="PF01757"/>
    </source>
</evidence>
<accession>A0A1H7ZIG9</accession>
<feature type="transmembrane region" description="Helical" evidence="1">
    <location>
        <begin position="315"/>
        <end position="334"/>
    </location>
</feature>
<dbReference type="AlphaFoldDB" id="A0A1H7ZIG9"/>
<sequence>MHQKERIHYLDWLRISAFALLILFHSWQPFNSFHWLIKSPYQTVLADILTVFFHTWRLYLIFFVSGVGTFLALRSRGNKFFTDRFQRLIIPFIFGIIVIVPCQYYFQKLQKYPGTSFLNFIAHYPGFIASRPYKFDIFQWLLELGIHLWYLPSLFIMTVALYPLFNRINLSPAVSVLTRRPQLLWLFVLPFIFTLILLKPIFPEYTSVTDFITYAIIFLYGFFFIKQHVQLLPVLHKNSTMLLISGIASSLLLIGCLLSPSLRKAAFNPSYSINHVIISILLGCSAFTWPLYFVSLFSRRFNYSNTLLPELNKSVLPVYIIHQTIIVAGGFFIIKYVGNGLLEFILIVLTTFMISIPVYLFIKRFGITRFLFGMSDKRDKIIRAQLSRE</sequence>
<feature type="transmembrane region" description="Helical" evidence="1">
    <location>
        <begin position="183"/>
        <end position="202"/>
    </location>
</feature>
<keyword evidence="1" id="KW-0472">Membrane</keyword>
<dbReference type="InterPro" id="IPR002656">
    <property type="entry name" value="Acyl_transf_3_dom"/>
</dbReference>
<feature type="transmembrane region" description="Helical" evidence="1">
    <location>
        <begin position="272"/>
        <end position="294"/>
    </location>
</feature>
<feature type="domain" description="Acyltransferase 3" evidence="2">
    <location>
        <begin position="7"/>
        <end position="359"/>
    </location>
</feature>
<evidence type="ECO:0000256" key="1">
    <source>
        <dbReference type="SAM" id="Phobius"/>
    </source>
</evidence>
<protein>
    <submittedName>
        <fullName evidence="3">Acyltransferase family protein</fullName>
    </submittedName>
</protein>
<feature type="transmembrane region" description="Helical" evidence="1">
    <location>
        <begin position="137"/>
        <end position="162"/>
    </location>
</feature>
<feature type="transmembrane region" description="Helical" evidence="1">
    <location>
        <begin position="340"/>
        <end position="362"/>
    </location>
</feature>
<feature type="transmembrane region" description="Helical" evidence="1">
    <location>
        <begin position="208"/>
        <end position="229"/>
    </location>
</feature>
<dbReference type="PANTHER" id="PTHR36927:SF3">
    <property type="entry name" value="GLUCANS BIOSYNTHESIS PROTEIN C"/>
    <property type="match status" value="1"/>
</dbReference>
<evidence type="ECO:0000313" key="3">
    <source>
        <dbReference type="EMBL" id="SEM57328.1"/>
    </source>
</evidence>
<proteinExistence type="predicted"/>
<organism evidence="3 4">
    <name type="scientific">Chitinophaga rupis</name>
    <dbReference type="NCBI Taxonomy" id="573321"/>
    <lineage>
        <taxon>Bacteria</taxon>
        <taxon>Pseudomonadati</taxon>
        <taxon>Bacteroidota</taxon>
        <taxon>Chitinophagia</taxon>
        <taxon>Chitinophagales</taxon>
        <taxon>Chitinophagaceae</taxon>
        <taxon>Chitinophaga</taxon>
    </lineage>
</organism>
<dbReference type="InterPro" id="IPR050623">
    <property type="entry name" value="Glucan_succinyl_AcylTrfase"/>
</dbReference>
<keyword evidence="1" id="KW-0812">Transmembrane</keyword>
<evidence type="ECO:0000313" key="4">
    <source>
        <dbReference type="Proteomes" id="UP000198984"/>
    </source>
</evidence>
<reference evidence="3 4" key="1">
    <citation type="submission" date="2016-10" db="EMBL/GenBank/DDBJ databases">
        <authorList>
            <person name="de Groot N.N."/>
        </authorList>
    </citation>
    <scope>NUCLEOTIDE SEQUENCE [LARGE SCALE GENOMIC DNA]</scope>
    <source>
        <strain evidence="3 4">DSM 21039</strain>
    </source>
</reference>
<keyword evidence="3" id="KW-0808">Transferase</keyword>
<feature type="transmembrane region" description="Helical" evidence="1">
    <location>
        <begin position="12"/>
        <end position="28"/>
    </location>
</feature>
<dbReference type="OrthoDB" id="9809782at2"/>
<dbReference type="STRING" id="573321.SAMN04488505_10578"/>
<feature type="transmembrane region" description="Helical" evidence="1">
    <location>
        <begin position="48"/>
        <end position="73"/>
    </location>
</feature>
<dbReference type="GO" id="GO:0016747">
    <property type="term" value="F:acyltransferase activity, transferring groups other than amino-acyl groups"/>
    <property type="evidence" value="ECO:0007669"/>
    <property type="project" value="InterPro"/>
</dbReference>
<dbReference type="Proteomes" id="UP000198984">
    <property type="component" value="Unassembled WGS sequence"/>
</dbReference>
<feature type="transmembrane region" description="Helical" evidence="1">
    <location>
        <begin position="85"/>
        <end position="106"/>
    </location>
</feature>
<keyword evidence="4" id="KW-1185">Reference proteome</keyword>
<dbReference type="PANTHER" id="PTHR36927">
    <property type="entry name" value="BLR4337 PROTEIN"/>
    <property type="match status" value="1"/>
</dbReference>
<name>A0A1H7ZIG9_9BACT</name>
<dbReference type="Pfam" id="PF01757">
    <property type="entry name" value="Acyl_transf_3"/>
    <property type="match status" value="1"/>
</dbReference>
<feature type="transmembrane region" description="Helical" evidence="1">
    <location>
        <begin position="241"/>
        <end position="260"/>
    </location>
</feature>
<gene>
    <name evidence="3" type="ORF">SAMN04488505_10578</name>
</gene>